<name>A0A7K3WGC4_9ACTN</name>
<keyword evidence="3" id="KW-1185">Reference proteome</keyword>
<dbReference type="InterPro" id="IPR010273">
    <property type="entry name" value="DUF881"/>
</dbReference>
<comment type="caution">
    <text evidence="2">The sequence shown here is derived from an EMBL/GenBank/DDBJ whole genome shotgun (WGS) entry which is preliminary data.</text>
</comment>
<accession>A0A7K3WGC4</accession>
<dbReference type="EMBL" id="JAAGWK010000016">
    <property type="protein sequence ID" value="NEL54780.1"/>
    <property type="molecule type" value="Genomic_DNA"/>
</dbReference>
<dbReference type="AlphaFoldDB" id="A0A7K3WGC4"/>
<dbReference type="PANTHER" id="PTHR37313:SF1">
    <property type="entry name" value="UPF0749 PROTEIN RV1823"/>
    <property type="match status" value="1"/>
</dbReference>
<evidence type="ECO:0000256" key="1">
    <source>
        <dbReference type="ARBA" id="ARBA00009108"/>
    </source>
</evidence>
<sequence length="333" mass="33681">MTAPPGRGSAGSAPARTRSLGSSLLDQVLAETLDPSYAAAARDREARRQVATGAALAGEAVPTEPGRVRGAALVAAVMVVVGLLATVTYREAASGAQGREQVRQALIDDIGAQSDTSDQLAGQLEQLRGEVTDRRDEALASSTVGQQALADLAAAEQGAALAAVRGPGLEVTLGNAPAGTNSDPVGGNAEIAAGGLVQDRDLQLVVNALWAAGAEAISVNDQRLGPTTAIRLAGETILVDFRPVVSPYLVRAVGNRDALQEGFLDSPATAELADVAVAYGVVFEFASRDELELPAARGSELTFARPLGVVAAAVPTDRPSGVAPSPAPGEQGG</sequence>
<dbReference type="Proteomes" id="UP000470470">
    <property type="component" value="Unassembled WGS sequence"/>
</dbReference>
<evidence type="ECO:0000313" key="3">
    <source>
        <dbReference type="Proteomes" id="UP000470470"/>
    </source>
</evidence>
<dbReference type="RefSeq" id="WP_162392122.1">
    <property type="nucleotide sequence ID" value="NZ_JAABOZ010000001.1"/>
</dbReference>
<dbReference type="Gene3D" id="3.30.70.1880">
    <property type="entry name" value="Protein of unknown function DUF881"/>
    <property type="match status" value="1"/>
</dbReference>
<evidence type="ECO:0000313" key="2">
    <source>
        <dbReference type="EMBL" id="NEL54780.1"/>
    </source>
</evidence>
<organism evidence="2 3">
    <name type="scientific">Goekera deserti</name>
    <dbReference type="NCBI Taxonomy" id="2497753"/>
    <lineage>
        <taxon>Bacteria</taxon>
        <taxon>Bacillati</taxon>
        <taxon>Actinomycetota</taxon>
        <taxon>Actinomycetes</taxon>
        <taxon>Geodermatophilales</taxon>
        <taxon>Geodermatophilaceae</taxon>
        <taxon>Goekera</taxon>
    </lineage>
</organism>
<proteinExistence type="inferred from homology"/>
<protein>
    <submittedName>
        <fullName evidence="2">DUF881 domain-containing protein</fullName>
    </submittedName>
</protein>
<dbReference type="GO" id="GO:0005886">
    <property type="term" value="C:plasma membrane"/>
    <property type="evidence" value="ECO:0007669"/>
    <property type="project" value="TreeGrafter"/>
</dbReference>
<dbReference type="PANTHER" id="PTHR37313">
    <property type="entry name" value="UPF0749 PROTEIN RV1825"/>
    <property type="match status" value="1"/>
</dbReference>
<gene>
    <name evidence="2" type="ORF">G1H19_12280</name>
</gene>
<dbReference type="Pfam" id="PF05949">
    <property type="entry name" value="DUF881"/>
    <property type="match status" value="1"/>
</dbReference>
<reference evidence="2 3" key="1">
    <citation type="submission" date="2020-02" db="EMBL/GenBank/DDBJ databases">
        <title>The whole genome sequence of CPCC 205119.</title>
        <authorList>
            <person name="Jiang Z."/>
        </authorList>
    </citation>
    <scope>NUCLEOTIDE SEQUENCE [LARGE SCALE GENOMIC DNA]</scope>
    <source>
        <strain evidence="2 3">CPCC 205119</strain>
    </source>
</reference>
<comment type="similarity">
    <text evidence="1">Belongs to the UPF0749 family.</text>
</comment>